<feature type="transmembrane region" description="Helical" evidence="1">
    <location>
        <begin position="105"/>
        <end position="127"/>
    </location>
</feature>
<keyword evidence="1" id="KW-1133">Transmembrane helix</keyword>
<keyword evidence="3" id="KW-1185">Reference proteome</keyword>
<evidence type="ECO:0000256" key="1">
    <source>
        <dbReference type="SAM" id="Phobius"/>
    </source>
</evidence>
<feature type="transmembrane region" description="Helical" evidence="1">
    <location>
        <begin position="48"/>
        <end position="70"/>
    </location>
</feature>
<dbReference type="Proteomes" id="UP000605986">
    <property type="component" value="Unassembled WGS sequence"/>
</dbReference>
<protein>
    <submittedName>
        <fullName evidence="2">Uncharacterized protein</fullName>
    </submittedName>
</protein>
<name>A0A8H4JZ80_9HYPO</name>
<keyword evidence="1" id="KW-0472">Membrane</keyword>
<evidence type="ECO:0000313" key="3">
    <source>
        <dbReference type="Proteomes" id="UP000605986"/>
    </source>
</evidence>
<reference evidence="2" key="1">
    <citation type="submission" date="2020-01" db="EMBL/GenBank/DDBJ databases">
        <title>Identification and distribution of gene clusters putatively required for synthesis of sphingolipid metabolism inhibitors in phylogenetically diverse species of the filamentous fungus Fusarium.</title>
        <authorList>
            <person name="Kim H.-S."/>
            <person name="Busman M."/>
            <person name="Brown D.W."/>
            <person name="Divon H."/>
            <person name="Uhlig S."/>
            <person name="Proctor R.H."/>
        </authorList>
    </citation>
    <scope>NUCLEOTIDE SEQUENCE</scope>
    <source>
        <strain evidence="2">NRRL 53441</strain>
    </source>
</reference>
<comment type="caution">
    <text evidence="2">The sequence shown here is derived from an EMBL/GenBank/DDBJ whole genome shotgun (WGS) entry which is preliminary data.</text>
</comment>
<evidence type="ECO:0000313" key="2">
    <source>
        <dbReference type="EMBL" id="KAF4441700.1"/>
    </source>
</evidence>
<proteinExistence type="predicted"/>
<sequence>MSNYTIPAISTETESLTDAMSKETTESITEGLPSGFIGFIHHDDSAMLMAYAIITIFAAVASLVILVGVWKSTRKIKKLMPASGTEDASARTLYKIYRNSQFKNFIVILALHFNVAFSMAVGVKLVLLDNSKGVQLLLGILFAGLIGTVVLQLWIMCTQIIKAISLFETTTCEEMELENNSQSTQRPVRNEYIATWI</sequence>
<dbReference type="EMBL" id="JAADJG010000617">
    <property type="protein sequence ID" value="KAF4441700.1"/>
    <property type="molecule type" value="Genomic_DNA"/>
</dbReference>
<gene>
    <name evidence="2" type="ORF">F53441_11960</name>
</gene>
<organism evidence="2 3">
    <name type="scientific">Fusarium austroafricanum</name>
    <dbReference type="NCBI Taxonomy" id="2364996"/>
    <lineage>
        <taxon>Eukaryota</taxon>
        <taxon>Fungi</taxon>
        <taxon>Dikarya</taxon>
        <taxon>Ascomycota</taxon>
        <taxon>Pezizomycotina</taxon>
        <taxon>Sordariomycetes</taxon>
        <taxon>Hypocreomycetidae</taxon>
        <taxon>Hypocreales</taxon>
        <taxon>Nectriaceae</taxon>
        <taxon>Fusarium</taxon>
        <taxon>Fusarium concolor species complex</taxon>
    </lineage>
</organism>
<keyword evidence="1" id="KW-0812">Transmembrane</keyword>
<feature type="transmembrane region" description="Helical" evidence="1">
    <location>
        <begin position="133"/>
        <end position="155"/>
    </location>
</feature>
<accession>A0A8H4JZ80</accession>
<dbReference type="AlphaFoldDB" id="A0A8H4JZ80"/>